<reference evidence="15 16" key="1">
    <citation type="journal article" date="2018" name="Gigascience">
        <title>Genomes of trombidid mites reveal novel predicted allergens and laterally-transferred genes associated with secondary metabolism.</title>
        <authorList>
            <person name="Dong X."/>
            <person name="Chaisiri K."/>
            <person name="Xia D."/>
            <person name="Armstrong S.D."/>
            <person name="Fang Y."/>
            <person name="Donnelly M.J."/>
            <person name="Kadowaki T."/>
            <person name="McGarry J.W."/>
            <person name="Darby A.C."/>
            <person name="Makepeace B.L."/>
        </authorList>
    </citation>
    <scope>NUCLEOTIDE SEQUENCE [LARGE SCALE GENOMIC DNA]</scope>
    <source>
        <strain evidence="15">UoL-WK</strain>
    </source>
</reference>
<dbReference type="InterPro" id="IPR016275">
    <property type="entry name" value="Glucose-6-phosphatase"/>
</dbReference>
<sequence>MDSFREIRILEVDTIVWVQNKLASFESLFLSGCHIGDPRYPYLYASFFLATVSEVTALKLFWGVVVSEYLNTFLKWIFNDHRPYWWVPEYLPFFETRFNIKLKQFDITCETGPGMPSGHIMVTTCMWFILYRELVRKRILKTTANKILVLVIMALGICIVGFGRVYISAHFPDQCLFGFASGILTAFFLEKWVSEGQCLKMSHHYLTSFVIISSLYSLYFLLNNYSSSDANWSFKMAEKWCFDRAYVKLDTAPLFVMFRTSSTIIGTGFAFLALSKYLQSSIDRPLIVNDAVRVIIGGISFFVSSFFLQYTKPSASATAGYFYAVTFVQYLFLPAVSYLTVWMLHYLLAIR</sequence>
<dbReference type="Gene3D" id="1.20.144.10">
    <property type="entry name" value="Phosphatidic acid phosphatase type 2/haloperoxidase"/>
    <property type="match status" value="1"/>
</dbReference>
<dbReference type="OrthoDB" id="6478519at2759"/>
<feature type="transmembrane region" description="Helical" evidence="13">
    <location>
        <begin position="42"/>
        <end position="65"/>
    </location>
</feature>
<feature type="transmembrane region" description="Helical" evidence="13">
    <location>
        <begin position="286"/>
        <end position="308"/>
    </location>
</feature>
<dbReference type="GO" id="GO:0005789">
    <property type="term" value="C:endoplasmic reticulum membrane"/>
    <property type="evidence" value="ECO:0007669"/>
    <property type="project" value="UniProtKB-SubCell"/>
</dbReference>
<evidence type="ECO:0000256" key="2">
    <source>
        <dbReference type="ARBA" id="ARBA00004742"/>
    </source>
</evidence>
<keyword evidence="16" id="KW-1185">Reference proteome</keyword>
<dbReference type="EMBL" id="NCKU01016369">
    <property type="protein sequence ID" value="RWR99213.1"/>
    <property type="molecule type" value="Genomic_DNA"/>
</dbReference>
<feature type="transmembrane region" description="Helical" evidence="13">
    <location>
        <begin position="118"/>
        <end position="135"/>
    </location>
</feature>
<evidence type="ECO:0000256" key="8">
    <source>
        <dbReference type="ARBA" id="ARBA00022824"/>
    </source>
</evidence>
<dbReference type="PIRSF" id="PIRSF000905">
    <property type="entry name" value="Glucose-6-phosphatase"/>
    <property type="match status" value="1"/>
</dbReference>
<dbReference type="GO" id="GO:0004346">
    <property type="term" value="F:glucose-6-phosphatase activity"/>
    <property type="evidence" value="ECO:0007669"/>
    <property type="project" value="UniProtKB-EC"/>
</dbReference>
<feature type="active site" description="Nucleophile" evidence="11">
    <location>
        <position position="170"/>
    </location>
</feature>
<keyword evidence="10 13" id="KW-0472">Membrane</keyword>
<evidence type="ECO:0000313" key="16">
    <source>
        <dbReference type="Proteomes" id="UP000285301"/>
    </source>
</evidence>
<comment type="similarity">
    <text evidence="3">Belongs to the glucose-6-phosphatase family.</text>
</comment>
<evidence type="ECO:0000256" key="13">
    <source>
        <dbReference type="SAM" id="Phobius"/>
    </source>
</evidence>
<dbReference type="UniPathway" id="UPA00138"/>
<evidence type="ECO:0000313" key="15">
    <source>
        <dbReference type="EMBL" id="RWR99213.1"/>
    </source>
</evidence>
<dbReference type="EC" id="3.1.3.9" evidence="4"/>
<keyword evidence="7" id="KW-0378">Hydrolase</keyword>
<feature type="active site" description="Proton donor" evidence="11">
    <location>
        <position position="119"/>
    </location>
</feature>
<name>A0A3S3PEE5_9ACAR</name>
<dbReference type="PANTHER" id="PTHR12591">
    <property type="entry name" value="GLUCOSE-6-PHOSPHATASE"/>
    <property type="match status" value="1"/>
</dbReference>
<evidence type="ECO:0000256" key="5">
    <source>
        <dbReference type="ARBA" id="ARBA00022432"/>
    </source>
</evidence>
<evidence type="ECO:0000256" key="7">
    <source>
        <dbReference type="ARBA" id="ARBA00022801"/>
    </source>
</evidence>
<feature type="transmembrane region" description="Helical" evidence="13">
    <location>
        <begin position="254"/>
        <end position="274"/>
    </location>
</feature>
<evidence type="ECO:0000256" key="9">
    <source>
        <dbReference type="ARBA" id="ARBA00022989"/>
    </source>
</evidence>
<evidence type="ECO:0000256" key="10">
    <source>
        <dbReference type="ARBA" id="ARBA00023136"/>
    </source>
</evidence>
<organism evidence="15 16">
    <name type="scientific">Dinothrombium tinctorium</name>
    <dbReference type="NCBI Taxonomy" id="1965070"/>
    <lineage>
        <taxon>Eukaryota</taxon>
        <taxon>Metazoa</taxon>
        <taxon>Ecdysozoa</taxon>
        <taxon>Arthropoda</taxon>
        <taxon>Chelicerata</taxon>
        <taxon>Arachnida</taxon>
        <taxon>Acari</taxon>
        <taxon>Acariformes</taxon>
        <taxon>Trombidiformes</taxon>
        <taxon>Prostigmata</taxon>
        <taxon>Anystina</taxon>
        <taxon>Parasitengona</taxon>
        <taxon>Trombidioidea</taxon>
        <taxon>Trombidiidae</taxon>
        <taxon>Dinothrombium</taxon>
    </lineage>
</organism>
<dbReference type="InterPro" id="IPR000326">
    <property type="entry name" value="PAP2/HPO"/>
</dbReference>
<evidence type="ECO:0000256" key="1">
    <source>
        <dbReference type="ARBA" id="ARBA00004477"/>
    </source>
</evidence>
<accession>A0A3S3PEE5</accession>
<comment type="subcellular location">
    <subcellularLocation>
        <location evidence="1">Endoplasmic reticulum membrane</location>
        <topology evidence="1">Multi-pass membrane protein</topology>
    </subcellularLocation>
</comment>
<feature type="binding site" evidence="12">
    <location>
        <position position="164"/>
    </location>
    <ligand>
        <name>substrate</name>
    </ligand>
</feature>
<dbReference type="GO" id="GO:0051156">
    <property type="term" value="P:glucose 6-phosphate metabolic process"/>
    <property type="evidence" value="ECO:0007669"/>
    <property type="project" value="TreeGrafter"/>
</dbReference>
<evidence type="ECO:0000256" key="6">
    <source>
        <dbReference type="ARBA" id="ARBA00022692"/>
    </source>
</evidence>
<evidence type="ECO:0000256" key="12">
    <source>
        <dbReference type="PIRSR" id="PIRSR000905-2"/>
    </source>
</evidence>
<keyword evidence="5" id="KW-0312">Gluconeogenesis</keyword>
<dbReference type="AlphaFoldDB" id="A0A3S3PEE5"/>
<protein>
    <recommendedName>
        <fullName evidence="4">glucose-6-phosphatase</fullName>
        <ecNumber evidence="4">3.1.3.9</ecNumber>
    </recommendedName>
</protein>
<feature type="transmembrane region" description="Helical" evidence="13">
    <location>
        <begin position="175"/>
        <end position="193"/>
    </location>
</feature>
<evidence type="ECO:0000256" key="4">
    <source>
        <dbReference type="ARBA" id="ARBA00012634"/>
    </source>
</evidence>
<evidence type="ECO:0000256" key="11">
    <source>
        <dbReference type="PIRSR" id="PIRSR000905-1"/>
    </source>
</evidence>
<dbReference type="STRING" id="1965070.A0A3S3PEE5"/>
<gene>
    <name evidence="15" type="ORF">B4U79_17065</name>
</gene>
<comment type="caution">
    <text evidence="15">The sequence shown here is derived from an EMBL/GenBank/DDBJ whole genome shotgun (WGS) entry which is preliminary data.</text>
</comment>
<keyword evidence="6 13" id="KW-0812">Transmembrane</keyword>
<dbReference type="InterPro" id="IPR036938">
    <property type="entry name" value="PAP2/HPO_sf"/>
</dbReference>
<keyword evidence="8" id="KW-0256">Endoplasmic reticulum</keyword>
<comment type="pathway">
    <text evidence="2">Carbohydrate biosynthesis; gluconeogenesis.</text>
</comment>
<feature type="transmembrane region" description="Helical" evidence="13">
    <location>
        <begin position="147"/>
        <end position="169"/>
    </location>
</feature>
<proteinExistence type="inferred from homology"/>
<feature type="transmembrane region" description="Helical" evidence="13">
    <location>
        <begin position="320"/>
        <end position="348"/>
    </location>
</feature>
<dbReference type="SMART" id="SM00014">
    <property type="entry name" value="acidPPc"/>
    <property type="match status" value="1"/>
</dbReference>
<feature type="transmembrane region" description="Helical" evidence="13">
    <location>
        <begin position="205"/>
        <end position="222"/>
    </location>
</feature>
<dbReference type="GO" id="GO:0006094">
    <property type="term" value="P:gluconeogenesis"/>
    <property type="evidence" value="ECO:0007669"/>
    <property type="project" value="UniProtKB-UniPathway"/>
</dbReference>
<feature type="non-terminal residue" evidence="15">
    <location>
        <position position="351"/>
    </location>
</feature>
<dbReference type="Proteomes" id="UP000285301">
    <property type="component" value="Unassembled WGS sequence"/>
</dbReference>
<feature type="binding site" evidence="12">
    <location>
        <position position="82"/>
    </location>
    <ligand>
        <name>substrate</name>
    </ligand>
</feature>
<dbReference type="SUPFAM" id="SSF48317">
    <property type="entry name" value="Acid phosphatase/Vanadium-dependent haloperoxidase"/>
    <property type="match status" value="1"/>
</dbReference>
<dbReference type="Pfam" id="PF01569">
    <property type="entry name" value="PAP2"/>
    <property type="match status" value="1"/>
</dbReference>
<dbReference type="PANTHER" id="PTHR12591:SF0">
    <property type="entry name" value="FI19814P1"/>
    <property type="match status" value="1"/>
</dbReference>
<feature type="domain" description="Phosphatidic acid phosphatase type 2/haloperoxidase" evidence="14">
    <location>
        <begin position="57"/>
        <end position="190"/>
    </location>
</feature>
<evidence type="ECO:0000259" key="14">
    <source>
        <dbReference type="SMART" id="SM00014"/>
    </source>
</evidence>
<keyword evidence="9 13" id="KW-1133">Transmembrane helix</keyword>
<evidence type="ECO:0000256" key="3">
    <source>
        <dbReference type="ARBA" id="ARBA00009266"/>
    </source>
</evidence>